<dbReference type="OrthoDB" id="2078571at2"/>
<dbReference type="EMBL" id="FUYN01000011">
    <property type="protein sequence ID" value="SKB73014.1"/>
    <property type="molecule type" value="Genomic_DNA"/>
</dbReference>
<organism evidence="1 2">
    <name type="scientific">Acetoanaerobium noterae</name>
    <dbReference type="NCBI Taxonomy" id="745369"/>
    <lineage>
        <taxon>Bacteria</taxon>
        <taxon>Bacillati</taxon>
        <taxon>Bacillota</taxon>
        <taxon>Clostridia</taxon>
        <taxon>Peptostreptococcales</taxon>
        <taxon>Filifactoraceae</taxon>
        <taxon>Acetoanaerobium</taxon>
    </lineage>
</organism>
<evidence type="ECO:0000313" key="2">
    <source>
        <dbReference type="Proteomes" id="UP000243406"/>
    </source>
</evidence>
<dbReference type="Proteomes" id="UP000243406">
    <property type="component" value="Unassembled WGS sequence"/>
</dbReference>
<gene>
    <name evidence="1" type="ORF">SAMN02745120_0083</name>
</gene>
<protein>
    <submittedName>
        <fullName evidence="1">Uncharacterized protein</fullName>
    </submittedName>
</protein>
<dbReference type="RefSeq" id="WP_079590759.1">
    <property type="nucleotide sequence ID" value="NZ_FUYN01000011.1"/>
</dbReference>
<evidence type="ECO:0000313" key="1">
    <source>
        <dbReference type="EMBL" id="SKB73014.1"/>
    </source>
</evidence>
<keyword evidence="2" id="KW-1185">Reference proteome</keyword>
<proteinExistence type="predicted"/>
<name>A0A1T5DMV9_9FIRM</name>
<reference evidence="2" key="1">
    <citation type="submission" date="2017-02" db="EMBL/GenBank/DDBJ databases">
        <authorList>
            <person name="Varghese N."/>
            <person name="Submissions S."/>
        </authorList>
    </citation>
    <scope>NUCLEOTIDE SEQUENCE [LARGE SCALE GENOMIC DNA]</scope>
    <source>
        <strain evidence="2">ATCC 35199</strain>
    </source>
</reference>
<sequence length="351" mass="41497">MIVKVSKEKFWNNQYGIERWPEMIKDLPNEIPVKDKNAIAETYFNMKRDEKGRLNGSYEVYGLFDGEFKDNVLKITGCHFIVKDSNGYKLSDEAIQLKLTYIESNGWEIVLMEQLLKYSPRVRSIFFALINGGKIHFEKGFLNNMSKAYLEYDGELYHIFYDKNDKANLNTLLNGYPRHSVGEFWLKEYNISSEEEIKIEGISNEEPSLNSISSHIKIPFILMEYLQWFRETEVGVFKLDKLKIKQEISSDIWESFLNFEYYDELEVLQEIIYEHKDFREFFPVSIVGKELKEKIDPDNTLLIDKWIDQYFMTGIKAGKFRIVDNESGQPRHGRGLLDKRDHQLIKLQILK</sequence>
<dbReference type="AlphaFoldDB" id="A0A1T5DMV9"/>
<accession>A0A1T5DMV9</accession>